<dbReference type="EMBL" id="PQXI01000272">
    <property type="protein sequence ID" value="TGO20706.1"/>
    <property type="molecule type" value="Genomic_DNA"/>
</dbReference>
<protein>
    <submittedName>
        <fullName evidence="1">Uncharacterized protein</fullName>
    </submittedName>
</protein>
<dbReference type="Proteomes" id="UP000297910">
    <property type="component" value="Unassembled WGS sequence"/>
</dbReference>
<sequence>MDNEGVERYTFWWSEAGGLRLEAEKHYRLTEDMNLLETESAKRLRSGTPSQEINCFNLANSRV</sequence>
<dbReference type="AlphaFoldDB" id="A0A4Z1F8Q3"/>
<name>A0A4Z1F8Q3_9HELO</name>
<organism evidence="1 2">
    <name type="scientific">Botrytis paeoniae</name>
    <dbReference type="NCBI Taxonomy" id="278948"/>
    <lineage>
        <taxon>Eukaryota</taxon>
        <taxon>Fungi</taxon>
        <taxon>Dikarya</taxon>
        <taxon>Ascomycota</taxon>
        <taxon>Pezizomycotina</taxon>
        <taxon>Leotiomycetes</taxon>
        <taxon>Helotiales</taxon>
        <taxon>Sclerotiniaceae</taxon>
        <taxon>Botrytis</taxon>
    </lineage>
</organism>
<proteinExistence type="predicted"/>
<keyword evidence="2" id="KW-1185">Reference proteome</keyword>
<evidence type="ECO:0000313" key="1">
    <source>
        <dbReference type="EMBL" id="TGO20706.1"/>
    </source>
</evidence>
<reference evidence="1 2" key="1">
    <citation type="submission" date="2017-12" db="EMBL/GenBank/DDBJ databases">
        <title>Comparative genomics of Botrytis spp.</title>
        <authorList>
            <person name="Valero-Jimenez C.A."/>
            <person name="Tapia P."/>
            <person name="Veloso J."/>
            <person name="Silva-Moreno E."/>
            <person name="Staats M."/>
            <person name="Valdes J.H."/>
            <person name="Van Kan J.A.L."/>
        </authorList>
    </citation>
    <scope>NUCLEOTIDE SEQUENCE [LARGE SCALE GENOMIC DNA]</scope>
    <source>
        <strain evidence="1 2">Bp0003</strain>
    </source>
</reference>
<evidence type="ECO:0000313" key="2">
    <source>
        <dbReference type="Proteomes" id="UP000297910"/>
    </source>
</evidence>
<accession>A0A4Z1F8Q3</accession>
<gene>
    <name evidence="1" type="ORF">BPAE_0273g00140</name>
</gene>
<comment type="caution">
    <text evidence="1">The sequence shown here is derived from an EMBL/GenBank/DDBJ whole genome shotgun (WGS) entry which is preliminary data.</text>
</comment>